<name>A0A0D6B4C5_RHOSU</name>
<evidence type="ECO:0000313" key="3">
    <source>
        <dbReference type="Proteomes" id="UP000064912"/>
    </source>
</evidence>
<evidence type="ECO:0000313" key="2">
    <source>
        <dbReference type="EMBL" id="BAQ70003.1"/>
    </source>
</evidence>
<dbReference type="KEGG" id="rsu:NHU_02856"/>
<sequence length="56" mass="5672">MGASGDSTCQLSSERCRSTEGKGRDIAWAQAEAAGSETAAASAQGEMNATGHAERL</sequence>
<dbReference type="Proteomes" id="UP000064912">
    <property type="component" value="Chromosome"/>
</dbReference>
<keyword evidence="2" id="KW-0418">Kinase</keyword>
<proteinExistence type="predicted"/>
<reference evidence="2 3" key="1">
    <citation type="submission" date="2015-02" db="EMBL/GenBank/DDBJ databases">
        <title>Genome sequene of Rhodovulum sulfidophilum DSM 2351.</title>
        <authorList>
            <person name="Nagao N."/>
        </authorList>
    </citation>
    <scope>NUCLEOTIDE SEQUENCE [LARGE SCALE GENOMIC DNA]</scope>
    <source>
        <strain evidence="2 3">DSM 2351</strain>
    </source>
</reference>
<feature type="region of interest" description="Disordered" evidence="1">
    <location>
        <begin position="1"/>
        <end position="56"/>
    </location>
</feature>
<protein>
    <submittedName>
        <fullName evidence="2">Phosphatidylinositol 3-kinase</fullName>
    </submittedName>
</protein>
<keyword evidence="2" id="KW-0808">Transferase</keyword>
<feature type="compositionally biased region" description="Basic and acidic residues" evidence="1">
    <location>
        <begin position="14"/>
        <end position="25"/>
    </location>
</feature>
<gene>
    <name evidence="2" type="ORF">NHU_02856</name>
</gene>
<accession>A0A0D6B4C5</accession>
<dbReference type="AlphaFoldDB" id="A0A0D6B4C5"/>
<organism evidence="2 3">
    <name type="scientific">Rhodovulum sulfidophilum</name>
    <name type="common">Rhodobacter sulfidophilus</name>
    <dbReference type="NCBI Taxonomy" id="35806"/>
    <lineage>
        <taxon>Bacteria</taxon>
        <taxon>Pseudomonadati</taxon>
        <taxon>Pseudomonadota</taxon>
        <taxon>Alphaproteobacteria</taxon>
        <taxon>Rhodobacterales</taxon>
        <taxon>Paracoccaceae</taxon>
        <taxon>Rhodovulum</taxon>
    </lineage>
</organism>
<dbReference type="EMBL" id="AP014800">
    <property type="protein sequence ID" value="BAQ70003.1"/>
    <property type="molecule type" value="Genomic_DNA"/>
</dbReference>
<feature type="compositionally biased region" description="Low complexity" evidence="1">
    <location>
        <begin position="27"/>
        <end position="45"/>
    </location>
</feature>
<dbReference type="GO" id="GO:0016301">
    <property type="term" value="F:kinase activity"/>
    <property type="evidence" value="ECO:0007669"/>
    <property type="project" value="UniProtKB-KW"/>
</dbReference>
<evidence type="ECO:0000256" key="1">
    <source>
        <dbReference type="SAM" id="MobiDB-lite"/>
    </source>
</evidence>
<feature type="compositionally biased region" description="Polar residues" evidence="1">
    <location>
        <begin position="1"/>
        <end position="13"/>
    </location>
</feature>